<keyword evidence="1" id="KW-0812">Transmembrane</keyword>
<name>A0A0H5RCF1_9EUKA</name>
<evidence type="ECO:0000313" key="2">
    <source>
        <dbReference type="EMBL" id="CRZ11708.1"/>
    </source>
</evidence>
<reference evidence="2" key="1">
    <citation type="submission" date="2015-04" db="EMBL/GenBank/DDBJ databases">
        <title>The genome sequence of the plant pathogenic Rhizarian Plasmodiophora brassicae reveals insights in its biotrophic life cycle and the origin of chitin synthesis.</title>
        <authorList>
            <person name="Schwelm A."/>
            <person name="Fogelqvist J."/>
            <person name="Knaust A."/>
            <person name="Julke S."/>
            <person name="Lilja T."/>
            <person name="Dhandapani V."/>
            <person name="Bonilla-Rosso G."/>
            <person name="Karlsson M."/>
            <person name="Shevchenko A."/>
            <person name="Choi S.R."/>
            <person name="Kim H.G."/>
            <person name="Park J.Y."/>
            <person name="Lim Y.P."/>
            <person name="Ludwig-Muller J."/>
            <person name="Dixelius C."/>
        </authorList>
    </citation>
    <scope>NUCLEOTIDE SEQUENCE</scope>
    <source>
        <tissue evidence="2">Potato root galls</tissue>
    </source>
</reference>
<evidence type="ECO:0000256" key="1">
    <source>
        <dbReference type="SAM" id="Phobius"/>
    </source>
</evidence>
<dbReference type="AlphaFoldDB" id="A0A0H5RCF1"/>
<accession>A0A0H5RCF1</accession>
<proteinExistence type="predicted"/>
<keyword evidence="1" id="KW-0472">Membrane</keyword>
<organism evidence="2">
    <name type="scientific">Spongospora subterranea</name>
    <dbReference type="NCBI Taxonomy" id="70186"/>
    <lineage>
        <taxon>Eukaryota</taxon>
        <taxon>Sar</taxon>
        <taxon>Rhizaria</taxon>
        <taxon>Endomyxa</taxon>
        <taxon>Phytomyxea</taxon>
        <taxon>Plasmodiophorida</taxon>
        <taxon>Plasmodiophoridae</taxon>
        <taxon>Spongospora</taxon>
    </lineage>
</organism>
<feature type="transmembrane region" description="Helical" evidence="1">
    <location>
        <begin position="20"/>
        <end position="39"/>
    </location>
</feature>
<sequence length="140" mass="15741">ALVLGPIVFSVYKRVFRKKQVLLLISLLNYMFWFMYKLIMRPSFGLSDREIGTNILSRMCSRSTVVSQFPKICSNGSNRNRFLNSKTVIYFMLRNSKLLLVRHLGIIGDTVSSGAGATALTLFPARAFALMAFSSLSFLA</sequence>
<protein>
    <submittedName>
        <fullName evidence="2">Uncharacterized protein</fullName>
    </submittedName>
</protein>
<dbReference type="EMBL" id="HACM01011266">
    <property type="protein sequence ID" value="CRZ11708.1"/>
    <property type="molecule type" value="Transcribed_RNA"/>
</dbReference>
<feature type="non-terminal residue" evidence="2">
    <location>
        <position position="1"/>
    </location>
</feature>
<keyword evidence="1" id="KW-1133">Transmembrane helix</keyword>